<feature type="region of interest" description="Disordered" evidence="1">
    <location>
        <begin position="1"/>
        <end position="48"/>
    </location>
</feature>
<name>A0A382J3B2_9ZZZZ</name>
<accession>A0A382J3B2</accession>
<organism evidence="2">
    <name type="scientific">marine metagenome</name>
    <dbReference type="NCBI Taxonomy" id="408172"/>
    <lineage>
        <taxon>unclassified sequences</taxon>
        <taxon>metagenomes</taxon>
        <taxon>ecological metagenomes</taxon>
    </lineage>
</organism>
<gene>
    <name evidence="2" type="ORF">METZ01_LOCUS258427</name>
</gene>
<sequence length="48" mass="5255">LRPGDLAQPEPSEPLAGDNVSIPRRGELSQTEENSDWDENKKDGSYVG</sequence>
<evidence type="ECO:0000313" key="2">
    <source>
        <dbReference type="EMBL" id="SVC05573.1"/>
    </source>
</evidence>
<dbReference type="AlphaFoldDB" id="A0A382J3B2"/>
<reference evidence="2" key="1">
    <citation type="submission" date="2018-05" db="EMBL/GenBank/DDBJ databases">
        <authorList>
            <person name="Lanie J.A."/>
            <person name="Ng W.-L."/>
            <person name="Kazmierczak K.M."/>
            <person name="Andrzejewski T.M."/>
            <person name="Davidsen T.M."/>
            <person name="Wayne K.J."/>
            <person name="Tettelin H."/>
            <person name="Glass J.I."/>
            <person name="Rusch D."/>
            <person name="Podicherti R."/>
            <person name="Tsui H.-C.T."/>
            <person name="Winkler M.E."/>
        </authorList>
    </citation>
    <scope>NUCLEOTIDE SEQUENCE</scope>
</reference>
<feature type="compositionally biased region" description="Basic and acidic residues" evidence="1">
    <location>
        <begin position="38"/>
        <end position="48"/>
    </location>
</feature>
<dbReference type="EMBL" id="UINC01070995">
    <property type="protein sequence ID" value="SVC05573.1"/>
    <property type="molecule type" value="Genomic_DNA"/>
</dbReference>
<feature type="non-terminal residue" evidence="2">
    <location>
        <position position="1"/>
    </location>
</feature>
<evidence type="ECO:0000256" key="1">
    <source>
        <dbReference type="SAM" id="MobiDB-lite"/>
    </source>
</evidence>
<proteinExistence type="predicted"/>
<protein>
    <submittedName>
        <fullName evidence="2">Uncharacterized protein</fullName>
    </submittedName>
</protein>